<dbReference type="SUPFAM" id="SSF58104">
    <property type="entry name" value="Methyl-accepting chemotaxis protein (MCP) signaling domain"/>
    <property type="match status" value="1"/>
</dbReference>
<dbReference type="CDD" id="cd11386">
    <property type="entry name" value="MCP_signal"/>
    <property type="match status" value="1"/>
</dbReference>
<dbReference type="PRINTS" id="PR00260">
    <property type="entry name" value="CHEMTRNSDUCR"/>
</dbReference>
<protein>
    <submittedName>
        <fullName evidence="6">Methyl-accepting chemotaxis protein</fullName>
    </submittedName>
</protein>
<keyword evidence="1 3" id="KW-0807">Transducer</keyword>
<keyword evidence="4" id="KW-0175">Coiled coil</keyword>
<dbReference type="InterPro" id="IPR004089">
    <property type="entry name" value="MCPsignal_dom"/>
</dbReference>
<comment type="similarity">
    <text evidence="2">Belongs to the methyl-accepting chemotaxis (MCP) protein family.</text>
</comment>
<dbReference type="SMART" id="SM00283">
    <property type="entry name" value="MA"/>
    <property type="match status" value="1"/>
</dbReference>
<dbReference type="GO" id="GO:0006935">
    <property type="term" value="P:chemotaxis"/>
    <property type="evidence" value="ECO:0007669"/>
    <property type="project" value="InterPro"/>
</dbReference>
<dbReference type="PANTHER" id="PTHR32089">
    <property type="entry name" value="METHYL-ACCEPTING CHEMOTAXIS PROTEIN MCPB"/>
    <property type="match status" value="1"/>
</dbReference>
<evidence type="ECO:0000259" key="5">
    <source>
        <dbReference type="PROSITE" id="PS50111"/>
    </source>
</evidence>
<dbReference type="KEGG" id="manq:L1994_06315"/>
<dbReference type="RefSeq" id="WP_278098618.1">
    <property type="nucleotide sequence ID" value="NZ_CP091092.1"/>
</dbReference>
<dbReference type="Pfam" id="PF00015">
    <property type="entry name" value="MCPsignal"/>
    <property type="match status" value="1"/>
</dbReference>
<keyword evidence="7" id="KW-1185">Reference proteome</keyword>
<feature type="domain" description="Methyl-accepting transducer" evidence="5">
    <location>
        <begin position="697"/>
        <end position="933"/>
    </location>
</feature>
<dbReference type="InterPro" id="IPR035965">
    <property type="entry name" value="PAS-like_dom_sf"/>
</dbReference>
<gene>
    <name evidence="6" type="ORF">L1994_06315</name>
</gene>
<evidence type="ECO:0000256" key="1">
    <source>
        <dbReference type="ARBA" id="ARBA00023224"/>
    </source>
</evidence>
<dbReference type="EMBL" id="CP091092">
    <property type="protein sequence ID" value="WFN35778.1"/>
    <property type="molecule type" value="Genomic_DNA"/>
</dbReference>
<dbReference type="Proteomes" id="UP001218895">
    <property type="component" value="Chromosome"/>
</dbReference>
<dbReference type="InterPro" id="IPR000014">
    <property type="entry name" value="PAS"/>
</dbReference>
<dbReference type="SUPFAM" id="SSF55785">
    <property type="entry name" value="PYP-like sensor domain (PAS domain)"/>
    <property type="match status" value="2"/>
</dbReference>
<dbReference type="Gene3D" id="1.10.287.950">
    <property type="entry name" value="Methyl-accepting chemotaxis protein"/>
    <property type="match status" value="1"/>
</dbReference>
<dbReference type="InterPro" id="IPR004090">
    <property type="entry name" value="Chemotax_Me-accpt_rcpt"/>
</dbReference>
<dbReference type="InterPro" id="IPR013767">
    <property type="entry name" value="PAS_fold"/>
</dbReference>
<accession>A0AAF0FJK9</accession>
<dbReference type="GO" id="GO:0004888">
    <property type="term" value="F:transmembrane signaling receptor activity"/>
    <property type="evidence" value="ECO:0007669"/>
    <property type="project" value="InterPro"/>
</dbReference>
<evidence type="ECO:0000256" key="4">
    <source>
        <dbReference type="SAM" id="Coils"/>
    </source>
</evidence>
<dbReference type="Pfam" id="PF13426">
    <property type="entry name" value="PAS_9"/>
    <property type="match status" value="1"/>
</dbReference>
<sequence>MADEKIKQNRPGRKALFTGAAIPKEVQSLSADEKVSEFISKTTEILRDYTSGNQGARLENDQKDEKLSGLAIEINRLLENYESDLEKIKSSDIISDNQNIIISEDSQNLKDSEEFLKELKDVQIMAEEYREAVFEKEKLIEEYQKIIEDNKKTIEILKPDLEIYETENEKLKSIIQQNENKIIDLNKEISDLKEEIVVFKESENNSETSKYEEEIKSLNEEIITLKELNQRLSKNVEENDDEFEKLRQKYEEEIKTATEKAYLDAENKTSEKIKIFEAETENLNLLILKKEDIVSEMISELNSKENILNEYKSKLSEHENILQKEKTALSEKDKVIAELKDEIQKVITDTKTDSEEEEKRLKIIETLKKRSETIVQQNPMPIILVNSSYNIIVANKAYEDMAGISVNDAKRMNLRDFEILEKSGDGISKVLKTGKRSLSELKIKLPAGIRFLKQYGIPIRKNGQVSEILIVYVDITHEMNKAEEIKSQMKEIDVLKKRSETIVQQNPMPIILLSKNLDILVSNNSFEKISGIERHALLKMNLKDFIFEDKKGDDISTVFSSKKRSYGEVSFKTPLETHVLEQYAIPIMDEKENISTVLVVYNEITRLRKNEKDLQELMEKVQKEAVCLEESAKEITSGMLELADKNLNIRSKISDNDPLKILKENFNNSVLSIKELIRDIASKTDNIEETADGLFKNNESISDAAQKMAQNAYESFDFTEDLTKHFEKISNGISDLSASIEEISSTTQDVMQKTLYAEKEGREAAAIGKEAFDKMEAVGEISKKSVQEINSLNYEIEKINDIVKLINGIAEQTNMLALNAAIEAARAGENGRGFAVVAGEVKNLAGESKKATLQIQELITSIQKNSQNTTDSMHHVDEEIKVGIKSTNAAIEALNKIVEEIVVASGSMTEISKATDIQAQETNVFMQLVDAANEINRENKKRTENITALAEEISSTTDEVGEISNSMHEMSIELKDAMNKFRIE</sequence>
<feature type="coiled-coil region" evidence="4">
    <location>
        <begin position="294"/>
        <end position="342"/>
    </location>
</feature>
<dbReference type="GO" id="GO:0016020">
    <property type="term" value="C:membrane"/>
    <property type="evidence" value="ECO:0007669"/>
    <property type="project" value="InterPro"/>
</dbReference>
<evidence type="ECO:0000256" key="3">
    <source>
        <dbReference type="PROSITE-ProRule" id="PRU00284"/>
    </source>
</evidence>
<dbReference type="Pfam" id="PF00989">
    <property type="entry name" value="PAS"/>
    <property type="match status" value="1"/>
</dbReference>
<dbReference type="CDD" id="cd00130">
    <property type="entry name" value="PAS"/>
    <property type="match status" value="2"/>
</dbReference>
<proteinExistence type="inferred from homology"/>
<dbReference type="GO" id="GO:0006355">
    <property type="term" value="P:regulation of DNA-templated transcription"/>
    <property type="evidence" value="ECO:0007669"/>
    <property type="project" value="InterPro"/>
</dbReference>
<dbReference type="SMART" id="SM00091">
    <property type="entry name" value="PAS"/>
    <property type="match status" value="2"/>
</dbReference>
<dbReference type="Gene3D" id="3.30.450.20">
    <property type="entry name" value="PAS domain"/>
    <property type="match status" value="2"/>
</dbReference>
<organism evidence="6 7">
    <name type="scientific">Methanomicrobium antiquum</name>
    <dbReference type="NCBI Taxonomy" id="487686"/>
    <lineage>
        <taxon>Archaea</taxon>
        <taxon>Methanobacteriati</taxon>
        <taxon>Methanobacteriota</taxon>
        <taxon>Stenosarchaea group</taxon>
        <taxon>Methanomicrobia</taxon>
        <taxon>Methanomicrobiales</taxon>
        <taxon>Methanomicrobiaceae</taxon>
        <taxon>Methanomicrobium</taxon>
    </lineage>
</organism>
<dbReference type="PROSITE" id="PS50111">
    <property type="entry name" value="CHEMOTAXIS_TRANSDUC_2"/>
    <property type="match status" value="1"/>
</dbReference>
<dbReference type="GO" id="GO:0007165">
    <property type="term" value="P:signal transduction"/>
    <property type="evidence" value="ECO:0007669"/>
    <property type="project" value="UniProtKB-KW"/>
</dbReference>
<reference evidence="6" key="1">
    <citation type="submission" date="2022-01" db="EMBL/GenBank/DDBJ databases">
        <title>Complete genome of Methanomicrobium antiquum DSM 21220.</title>
        <authorList>
            <person name="Chen S.-C."/>
            <person name="You Y.-T."/>
            <person name="Zhou Y.-Z."/>
            <person name="Lai M.-C."/>
        </authorList>
    </citation>
    <scope>NUCLEOTIDE SEQUENCE</scope>
    <source>
        <strain evidence="6">DSM 21220</strain>
    </source>
</reference>
<dbReference type="GeneID" id="79949995"/>
<evidence type="ECO:0000313" key="7">
    <source>
        <dbReference type="Proteomes" id="UP001218895"/>
    </source>
</evidence>
<evidence type="ECO:0000313" key="6">
    <source>
        <dbReference type="EMBL" id="WFN35778.1"/>
    </source>
</evidence>
<feature type="coiled-coil region" evidence="4">
    <location>
        <begin position="604"/>
        <end position="631"/>
    </location>
</feature>
<evidence type="ECO:0000256" key="2">
    <source>
        <dbReference type="ARBA" id="ARBA00029447"/>
    </source>
</evidence>
<dbReference type="PANTHER" id="PTHR32089:SF112">
    <property type="entry name" value="LYSOZYME-LIKE PROTEIN-RELATED"/>
    <property type="match status" value="1"/>
</dbReference>
<feature type="coiled-coil region" evidence="4">
    <location>
        <begin position="60"/>
        <end position="260"/>
    </location>
</feature>
<name>A0AAF0FJK9_9EURY</name>
<dbReference type="AlphaFoldDB" id="A0AAF0FJK9"/>